<organism evidence="2 3">
    <name type="scientific">Baia soyae</name>
    <dbReference type="NCBI Taxonomy" id="1544746"/>
    <lineage>
        <taxon>Bacteria</taxon>
        <taxon>Bacillati</taxon>
        <taxon>Bacillota</taxon>
        <taxon>Bacilli</taxon>
        <taxon>Bacillales</taxon>
        <taxon>Thermoactinomycetaceae</taxon>
        <taxon>Baia</taxon>
    </lineage>
</organism>
<accession>A0A4V2SYB1</accession>
<dbReference type="SUPFAM" id="SSF51004">
    <property type="entry name" value="C-terminal (heme d1) domain of cytochrome cd1-nitrite reductase"/>
    <property type="match status" value="1"/>
</dbReference>
<dbReference type="InterPro" id="IPR011964">
    <property type="entry name" value="YVTN_b-propeller_repeat"/>
</dbReference>
<protein>
    <submittedName>
        <fullName evidence="2">YVTN family beta-propeller protein</fullName>
    </submittedName>
</protein>
<keyword evidence="3" id="KW-1185">Reference proteome</keyword>
<feature type="compositionally biased region" description="Polar residues" evidence="1">
    <location>
        <begin position="22"/>
        <end position="37"/>
    </location>
</feature>
<dbReference type="PANTHER" id="PTHR47197">
    <property type="entry name" value="PROTEIN NIRF"/>
    <property type="match status" value="1"/>
</dbReference>
<dbReference type="PANTHER" id="PTHR47197:SF3">
    <property type="entry name" value="DIHYDRO-HEME D1 DEHYDROGENASE"/>
    <property type="match status" value="1"/>
</dbReference>
<dbReference type="Pfam" id="PF01391">
    <property type="entry name" value="Collagen"/>
    <property type="match status" value="1"/>
</dbReference>
<dbReference type="EMBL" id="SLXV01000008">
    <property type="protein sequence ID" value="TCP69434.1"/>
    <property type="molecule type" value="Genomic_DNA"/>
</dbReference>
<comment type="caution">
    <text evidence="2">The sequence shown here is derived from an EMBL/GenBank/DDBJ whole genome shotgun (WGS) entry which is preliminary data.</text>
</comment>
<dbReference type="RefSeq" id="WP_279388933.1">
    <property type="nucleotide sequence ID" value="NZ_SLXV01000008.1"/>
</dbReference>
<dbReference type="NCBIfam" id="TIGR02276">
    <property type="entry name" value="beta_rpt_yvtn"/>
    <property type="match status" value="1"/>
</dbReference>
<dbReference type="InterPro" id="IPR008160">
    <property type="entry name" value="Collagen"/>
</dbReference>
<evidence type="ECO:0000256" key="1">
    <source>
        <dbReference type="SAM" id="MobiDB-lite"/>
    </source>
</evidence>
<feature type="compositionally biased region" description="Basic residues" evidence="1">
    <location>
        <begin position="1"/>
        <end position="18"/>
    </location>
</feature>
<reference evidence="2 3" key="1">
    <citation type="submission" date="2019-03" db="EMBL/GenBank/DDBJ databases">
        <title>Genomic Encyclopedia of Type Strains, Phase IV (KMG-IV): sequencing the most valuable type-strain genomes for metagenomic binning, comparative biology and taxonomic classification.</title>
        <authorList>
            <person name="Goeker M."/>
        </authorList>
    </citation>
    <scope>NUCLEOTIDE SEQUENCE [LARGE SCALE GENOMIC DNA]</scope>
    <source>
        <strain evidence="2 3">DSM 46831</strain>
    </source>
</reference>
<dbReference type="Proteomes" id="UP000294746">
    <property type="component" value="Unassembled WGS sequence"/>
</dbReference>
<dbReference type="InterPro" id="IPR051200">
    <property type="entry name" value="Host-pathogen_enzymatic-act"/>
</dbReference>
<dbReference type="InterPro" id="IPR015943">
    <property type="entry name" value="WD40/YVTN_repeat-like_dom_sf"/>
</dbReference>
<evidence type="ECO:0000313" key="2">
    <source>
        <dbReference type="EMBL" id="TCP69434.1"/>
    </source>
</evidence>
<proteinExistence type="predicted"/>
<dbReference type="AlphaFoldDB" id="A0A4V2SYB1"/>
<feature type="compositionally biased region" description="Low complexity" evidence="1">
    <location>
        <begin position="38"/>
        <end position="88"/>
    </location>
</feature>
<dbReference type="Gene3D" id="2.130.10.10">
    <property type="entry name" value="YVTN repeat-like/Quinoprotein amine dehydrogenase"/>
    <property type="match status" value="1"/>
</dbReference>
<feature type="region of interest" description="Disordered" evidence="1">
    <location>
        <begin position="1"/>
        <end position="91"/>
    </location>
</feature>
<dbReference type="InterPro" id="IPR011048">
    <property type="entry name" value="Haem_d1_sf"/>
</dbReference>
<sequence length="297" mass="31003">MDLKSKIRKRIRHRHIKGTHGASWTSGSHRTNGATGSTGPTGADGVTGATGPTGTDGITGATGPTGTDGVTGATGPTGTDGITGTTGTDGRRRRHRTYWTFGCGRHYRGGITGPTGNTGPQGPRATTNQVYVSNSGSTSVSVIDKDTNQLAPSIPIGTNNQTGLAINPLTNRVYVSINTVPARVIVIDSRDNTVVTSITTGRNKWAVSVDTALNQIYAVNTSSAKVSVIDGNTNNIVATVTTSSGDHQIAVNPAAGRYYVANNNGNQVTVIDANTNTVIKWESRNRSARRSDHKQHL</sequence>
<name>A0A4V2SYB1_9BACL</name>
<gene>
    <name evidence="2" type="ORF">EDD57_1082</name>
</gene>
<evidence type="ECO:0000313" key="3">
    <source>
        <dbReference type="Proteomes" id="UP000294746"/>
    </source>
</evidence>